<dbReference type="GO" id="GO:0009092">
    <property type="term" value="P:homoserine metabolic process"/>
    <property type="evidence" value="ECO:0007669"/>
    <property type="project" value="TreeGrafter"/>
</dbReference>
<organism evidence="3">
    <name type="scientific">marine metagenome</name>
    <dbReference type="NCBI Taxonomy" id="408172"/>
    <lineage>
        <taxon>unclassified sequences</taxon>
        <taxon>metagenomes</taxon>
        <taxon>ecological metagenomes</taxon>
    </lineage>
</organism>
<evidence type="ECO:0000256" key="1">
    <source>
        <dbReference type="ARBA" id="ARBA00022679"/>
    </source>
</evidence>
<evidence type="ECO:0000259" key="2">
    <source>
        <dbReference type="Pfam" id="PF00561"/>
    </source>
</evidence>
<feature type="domain" description="AB hydrolase-1" evidence="2">
    <location>
        <begin position="38"/>
        <end position="155"/>
    </location>
</feature>
<dbReference type="InterPro" id="IPR029058">
    <property type="entry name" value="AB_hydrolase_fold"/>
</dbReference>
<dbReference type="InterPro" id="IPR000073">
    <property type="entry name" value="AB_hydrolase_1"/>
</dbReference>
<name>A0A381RAM2_9ZZZZ</name>
<dbReference type="GO" id="GO:0009086">
    <property type="term" value="P:methionine biosynthetic process"/>
    <property type="evidence" value="ECO:0007669"/>
    <property type="project" value="TreeGrafter"/>
</dbReference>
<dbReference type="Gene3D" id="3.40.50.1820">
    <property type="entry name" value="alpha/beta hydrolase"/>
    <property type="match status" value="1"/>
</dbReference>
<reference evidence="3" key="1">
    <citation type="submission" date="2018-05" db="EMBL/GenBank/DDBJ databases">
        <authorList>
            <person name="Lanie J.A."/>
            <person name="Ng W.-L."/>
            <person name="Kazmierczak K.M."/>
            <person name="Andrzejewski T.M."/>
            <person name="Davidsen T.M."/>
            <person name="Wayne K.J."/>
            <person name="Tettelin H."/>
            <person name="Glass J.I."/>
            <person name="Rusch D."/>
            <person name="Podicherti R."/>
            <person name="Tsui H.-C.T."/>
            <person name="Winkler M.E."/>
        </authorList>
    </citation>
    <scope>NUCLEOTIDE SEQUENCE</scope>
</reference>
<dbReference type="PANTHER" id="PTHR32268:SF11">
    <property type="entry name" value="HOMOSERINE O-ACETYLTRANSFERASE"/>
    <property type="match status" value="1"/>
</dbReference>
<dbReference type="SUPFAM" id="SSF53474">
    <property type="entry name" value="alpha/beta-Hydrolases"/>
    <property type="match status" value="1"/>
</dbReference>
<dbReference type="PIRSF" id="PIRSF000443">
    <property type="entry name" value="Homoser_Ac_trans"/>
    <property type="match status" value="1"/>
</dbReference>
<dbReference type="InterPro" id="IPR008220">
    <property type="entry name" value="HAT_MetX-like"/>
</dbReference>
<gene>
    <name evidence="3" type="ORF">METZ01_LOCUS41534</name>
</gene>
<dbReference type="AlphaFoldDB" id="A0A381RAM2"/>
<dbReference type="GO" id="GO:0004414">
    <property type="term" value="F:homoserine O-acetyltransferase activity"/>
    <property type="evidence" value="ECO:0007669"/>
    <property type="project" value="TreeGrafter"/>
</dbReference>
<dbReference type="Pfam" id="PF00561">
    <property type="entry name" value="Abhydrolase_1"/>
    <property type="match status" value="1"/>
</dbReference>
<protein>
    <recommendedName>
        <fullName evidence="2">AB hydrolase-1 domain-containing protein</fullName>
    </recommendedName>
</protein>
<dbReference type="EMBL" id="UINC01001782">
    <property type="protein sequence ID" value="SUZ88680.1"/>
    <property type="molecule type" value="Genomic_DNA"/>
</dbReference>
<keyword evidence="1" id="KW-0808">Transferase</keyword>
<sequence>MNQLHEINIVDFLADSGEIIPSINLSYQLFGKKLGDAPIILVNHALTGNSNLTGKNGWWKEVIGDNKAINTKKITVISFNIPGNGFCSNDFYTPNKFHLGDIANLFILALEKLKIKKLHSIIGGSIGGCLTWEIAAKRPNLAKFIIPVAADWKANDWLIANTYLQDRILNNSNNPVQDARIHAMTFYRSPKSINLRFERSFNDSKGIYNIESWLEHHGRKLNERFSLNSYKMMNQLLRSTDITRGGEDFIEIASNINSEIHLICVDSDLFFLPDDDIKTLNLLSKYKKDVFCHEINSIHGHDGFLIETKQISNIFTKIFKRKK</sequence>
<dbReference type="PANTHER" id="PTHR32268">
    <property type="entry name" value="HOMOSERINE O-ACETYLTRANSFERASE"/>
    <property type="match status" value="1"/>
</dbReference>
<accession>A0A381RAM2</accession>
<proteinExistence type="predicted"/>
<evidence type="ECO:0000313" key="3">
    <source>
        <dbReference type="EMBL" id="SUZ88680.1"/>
    </source>
</evidence>